<reference evidence="2 3" key="1">
    <citation type="submission" date="2024-04" db="EMBL/GenBank/DDBJ databases">
        <title>Novel genus in family Flammeovirgaceae.</title>
        <authorList>
            <person name="Nguyen T.H."/>
            <person name="Vuong T.Q."/>
            <person name="Le H."/>
            <person name="Kim S.-G."/>
        </authorList>
    </citation>
    <scope>NUCLEOTIDE SEQUENCE [LARGE SCALE GENOMIC DNA]</scope>
    <source>
        <strain evidence="2 3">JCM 23209</strain>
    </source>
</reference>
<name>A0AAW9RTU8_9BACT</name>
<dbReference type="PANTHER" id="PTHR21180:SF32">
    <property type="entry name" value="ENDONUCLEASE_EXONUCLEASE_PHOSPHATASE FAMILY DOMAIN-CONTAINING PROTEIN 1"/>
    <property type="match status" value="1"/>
</dbReference>
<evidence type="ECO:0000256" key="1">
    <source>
        <dbReference type="SAM" id="Phobius"/>
    </source>
</evidence>
<organism evidence="2 3">
    <name type="scientific">Rapidithrix thailandica</name>
    <dbReference type="NCBI Taxonomy" id="413964"/>
    <lineage>
        <taxon>Bacteria</taxon>
        <taxon>Pseudomonadati</taxon>
        <taxon>Bacteroidota</taxon>
        <taxon>Cytophagia</taxon>
        <taxon>Cytophagales</taxon>
        <taxon>Flammeovirgaceae</taxon>
        <taxon>Rapidithrix</taxon>
    </lineage>
</organism>
<keyword evidence="1" id="KW-0812">Transmembrane</keyword>
<gene>
    <name evidence="2" type="ORF">AAG747_01060</name>
</gene>
<dbReference type="Pfam" id="PF12836">
    <property type="entry name" value="HHH_3"/>
    <property type="match status" value="2"/>
</dbReference>
<keyword evidence="1" id="KW-1133">Transmembrane helix</keyword>
<dbReference type="PANTHER" id="PTHR21180">
    <property type="entry name" value="ENDONUCLEASE/EXONUCLEASE/PHOSPHATASE FAMILY DOMAIN-CONTAINING PROTEIN 1"/>
    <property type="match status" value="1"/>
</dbReference>
<evidence type="ECO:0000313" key="2">
    <source>
        <dbReference type="EMBL" id="MEN7546475.1"/>
    </source>
</evidence>
<dbReference type="Proteomes" id="UP001403385">
    <property type="component" value="Unassembled WGS sequence"/>
</dbReference>
<dbReference type="RefSeq" id="WP_346819262.1">
    <property type="nucleotide sequence ID" value="NZ_JBDKWZ010000001.1"/>
</dbReference>
<keyword evidence="3" id="KW-1185">Reference proteome</keyword>
<sequence length="297" mass="34305">MKRLKQYLRSYFAFSQKEINGFLVLMGLMLMLLVGPLILKYTVKTETSISSRDQRLLDSMSAKLNASFLSKSSLHTSKDTLFYFDPNTLDKQGWLNLGVPEFLADRIKKYCSKGGQFRQQGDLAKIYGFPEPLFLKLKPYIKLPKSAQKKLMKEKLMYASHKKKRSTFDINTADTLQLKKIRGIGTKLSARIVKFRDKLGGFHNLEQLKEVYGLPPETCEELLKYARLESKTLTQIAINTADLNTLKAHPYINYKLAKVIVNYRQQHGPYHSLEDLQKIELFSEQDAQKLQAYLQFD</sequence>
<dbReference type="EMBL" id="JBDKWZ010000001">
    <property type="protein sequence ID" value="MEN7546475.1"/>
    <property type="molecule type" value="Genomic_DNA"/>
</dbReference>
<dbReference type="SUPFAM" id="SSF47781">
    <property type="entry name" value="RuvA domain 2-like"/>
    <property type="match status" value="3"/>
</dbReference>
<dbReference type="Gene3D" id="1.10.150.280">
    <property type="entry name" value="AF1531-like domain"/>
    <property type="match status" value="2"/>
</dbReference>
<dbReference type="GO" id="GO:0015627">
    <property type="term" value="C:type II protein secretion system complex"/>
    <property type="evidence" value="ECO:0007669"/>
    <property type="project" value="TreeGrafter"/>
</dbReference>
<protein>
    <submittedName>
        <fullName evidence="2">Helix-hairpin-helix domain-containing protein</fullName>
    </submittedName>
</protein>
<dbReference type="InterPro" id="IPR010994">
    <property type="entry name" value="RuvA_2-like"/>
</dbReference>
<evidence type="ECO:0000313" key="3">
    <source>
        <dbReference type="Proteomes" id="UP001403385"/>
    </source>
</evidence>
<dbReference type="AlphaFoldDB" id="A0AAW9RTU8"/>
<accession>A0AAW9RTU8</accession>
<proteinExistence type="predicted"/>
<feature type="transmembrane region" description="Helical" evidence="1">
    <location>
        <begin position="21"/>
        <end position="39"/>
    </location>
</feature>
<dbReference type="InterPro" id="IPR051675">
    <property type="entry name" value="Endo/Exo/Phosphatase_dom_1"/>
</dbReference>
<comment type="caution">
    <text evidence="2">The sequence shown here is derived from an EMBL/GenBank/DDBJ whole genome shotgun (WGS) entry which is preliminary data.</text>
</comment>
<dbReference type="GO" id="GO:0015628">
    <property type="term" value="P:protein secretion by the type II secretion system"/>
    <property type="evidence" value="ECO:0007669"/>
    <property type="project" value="TreeGrafter"/>
</dbReference>
<keyword evidence="1" id="KW-0472">Membrane</keyword>